<keyword evidence="2 7" id="KW-0349">Heme</keyword>
<dbReference type="InterPro" id="IPR002401">
    <property type="entry name" value="Cyt_P450_E_grp-I"/>
</dbReference>
<keyword evidence="3 7" id="KW-0479">Metal-binding</keyword>
<dbReference type="Proteomes" id="UP000091918">
    <property type="component" value="Unassembled WGS sequence"/>
</dbReference>
<keyword evidence="4" id="KW-0560">Oxidoreductase</keyword>
<dbReference type="PANTHER" id="PTHR24291">
    <property type="entry name" value="CYTOCHROME P450 FAMILY 4"/>
    <property type="match status" value="1"/>
</dbReference>
<sequence length="258" mass="29401">MDLVLRQKLNSQNGVAGDGEFMEMAVSNIKSFLAAGHETTAYTLGYVFMLLSKYPDVVKRAREEHDKVFSPDFNRTVEMIRSNPEKLYDLQYTTGIIKETLRLFPIGSVARARGEGMNIMYNGKVLPVTNQLIMICNLIMHYNPDIFPSPSEFQPERFLTQTIPKDAWRPFERGPRGCIGQDLAMMEMRMVILMLLRSFDFEALGANPRKNAMASYTTLDTIFGDLVYQKQSLTARPASGQEMKVTFAQGYEEHVKRN</sequence>
<keyword evidence="9" id="KW-1185">Reference proteome</keyword>
<organism evidence="8 9">
    <name type="scientific">Emergomyces africanus</name>
    <dbReference type="NCBI Taxonomy" id="1955775"/>
    <lineage>
        <taxon>Eukaryota</taxon>
        <taxon>Fungi</taxon>
        <taxon>Dikarya</taxon>
        <taxon>Ascomycota</taxon>
        <taxon>Pezizomycotina</taxon>
        <taxon>Eurotiomycetes</taxon>
        <taxon>Eurotiomycetidae</taxon>
        <taxon>Onygenales</taxon>
        <taxon>Ajellomycetaceae</taxon>
        <taxon>Emergomyces</taxon>
    </lineage>
</organism>
<dbReference type="OrthoDB" id="10029320at2759"/>
<dbReference type="GO" id="GO:0016705">
    <property type="term" value="F:oxidoreductase activity, acting on paired donors, with incorporation or reduction of molecular oxygen"/>
    <property type="evidence" value="ECO:0007669"/>
    <property type="project" value="InterPro"/>
</dbReference>
<evidence type="ECO:0000313" key="9">
    <source>
        <dbReference type="Proteomes" id="UP000091918"/>
    </source>
</evidence>
<dbReference type="STRING" id="1658172.A0A1B7NM48"/>
<comment type="caution">
    <text evidence="8">The sequence shown here is derived from an EMBL/GenBank/DDBJ whole genome shotgun (WGS) entry which is preliminary data.</text>
</comment>
<dbReference type="GO" id="GO:0005506">
    <property type="term" value="F:iron ion binding"/>
    <property type="evidence" value="ECO:0007669"/>
    <property type="project" value="InterPro"/>
</dbReference>
<dbReference type="InterPro" id="IPR001128">
    <property type="entry name" value="Cyt_P450"/>
</dbReference>
<name>A0A1B7NM48_9EURO</name>
<evidence type="ECO:0000313" key="8">
    <source>
        <dbReference type="EMBL" id="OAX77911.1"/>
    </source>
</evidence>
<evidence type="ECO:0000256" key="5">
    <source>
        <dbReference type="ARBA" id="ARBA00023004"/>
    </source>
</evidence>
<dbReference type="AlphaFoldDB" id="A0A1B7NM48"/>
<proteinExistence type="inferred from homology"/>
<evidence type="ECO:0000256" key="1">
    <source>
        <dbReference type="ARBA" id="ARBA00010617"/>
    </source>
</evidence>
<reference evidence="8 9" key="1">
    <citation type="submission" date="2015-07" db="EMBL/GenBank/DDBJ databases">
        <title>Emmonsia species relationships and genome sequence.</title>
        <authorList>
            <person name="Cuomo C.A."/>
            <person name="Schwartz I.S."/>
            <person name="Kenyon C."/>
            <person name="de Hoog G.S."/>
            <person name="Govender N.P."/>
            <person name="Botha A."/>
            <person name="Moreno L."/>
            <person name="de Vries M."/>
            <person name="Munoz J.F."/>
            <person name="Stielow J.B."/>
        </authorList>
    </citation>
    <scope>NUCLEOTIDE SEQUENCE [LARGE SCALE GENOMIC DNA]</scope>
    <source>
        <strain evidence="8 9">CBS 136260</strain>
    </source>
</reference>
<feature type="binding site" description="axial binding residue" evidence="7">
    <location>
        <position position="178"/>
    </location>
    <ligand>
        <name>heme</name>
        <dbReference type="ChEBI" id="CHEBI:30413"/>
    </ligand>
    <ligandPart>
        <name>Fe</name>
        <dbReference type="ChEBI" id="CHEBI:18248"/>
    </ligandPart>
</feature>
<dbReference type="SUPFAM" id="SSF48264">
    <property type="entry name" value="Cytochrome P450"/>
    <property type="match status" value="1"/>
</dbReference>
<dbReference type="EMBL" id="LGUA01001923">
    <property type="protein sequence ID" value="OAX77911.1"/>
    <property type="molecule type" value="Genomic_DNA"/>
</dbReference>
<evidence type="ECO:0000256" key="6">
    <source>
        <dbReference type="ARBA" id="ARBA00023033"/>
    </source>
</evidence>
<evidence type="ECO:0000256" key="3">
    <source>
        <dbReference type="ARBA" id="ARBA00022723"/>
    </source>
</evidence>
<dbReference type="PRINTS" id="PR00463">
    <property type="entry name" value="EP450I"/>
</dbReference>
<dbReference type="GO" id="GO:0020037">
    <property type="term" value="F:heme binding"/>
    <property type="evidence" value="ECO:0007669"/>
    <property type="project" value="InterPro"/>
</dbReference>
<evidence type="ECO:0008006" key="10">
    <source>
        <dbReference type="Google" id="ProtNLM"/>
    </source>
</evidence>
<keyword evidence="5 7" id="KW-0408">Iron</keyword>
<comment type="similarity">
    <text evidence="1">Belongs to the cytochrome P450 family.</text>
</comment>
<dbReference type="Gene3D" id="1.10.630.10">
    <property type="entry name" value="Cytochrome P450"/>
    <property type="match status" value="1"/>
</dbReference>
<evidence type="ECO:0000256" key="4">
    <source>
        <dbReference type="ARBA" id="ARBA00023002"/>
    </source>
</evidence>
<comment type="cofactor">
    <cofactor evidence="7">
        <name>heme</name>
        <dbReference type="ChEBI" id="CHEBI:30413"/>
    </cofactor>
</comment>
<keyword evidence="6" id="KW-0503">Monooxygenase</keyword>
<protein>
    <recommendedName>
        <fullName evidence="10">Cytochrome P450</fullName>
    </recommendedName>
</protein>
<gene>
    <name evidence="8" type="ORF">ACJ72_07785</name>
</gene>
<dbReference type="InterPro" id="IPR036396">
    <property type="entry name" value="Cyt_P450_sf"/>
</dbReference>
<evidence type="ECO:0000256" key="7">
    <source>
        <dbReference type="PIRSR" id="PIRSR602401-1"/>
    </source>
</evidence>
<dbReference type="GO" id="GO:0004497">
    <property type="term" value="F:monooxygenase activity"/>
    <property type="evidence" value="ECO:0007669"/>
    <property type="project" value="UniProtKB-KW"/>
</dbReference>
<dbReference type="InterPro" id="IPR050196">
    <property type="entry name" value="Cytochrome_P450_Monoox"/>
</dbReference>
<dbReference type="PANTHER" id="PTHR24291:SF50">
    <property type="entry name" value="BIFUNCTIONAL ALBAFLAVENONE MONOOXYGENASE_TERPENE SYNTHASE"/>
    <property type="match status" value="1"/>
</dbReference>
<dbReference type="Pfam" id="PF00067">
    <property type="entry name" value="p450"/>
    <property type="match status" value="1"/>
</dbReference>
<accession>A0A1B7NM48</accession>
<evidence type="ECO:0000256" key="2">
    <source>
        <dbReference type="ARBA" id="ARBA00022617"/>
    </source>
</evidence>
<dbReference type="PRINTS" id="PR00385">
    <property type="entry name" value="P450"/>
</dbReference>